<dbReference type="Proteomes" id="UP000319010">
    <property type="component" value="Unassembled WGS sequence"/>
</dbReference>
<proteinExistence type="predicted"/>
<feature type="transmembrane region" description="Helical" evidence="2">
    <location>
        <begin position="83"/>
        <end position="100"/>
    </location>
</feature>
<feature type="compositionally biased region" description="Basic and acidic residues" evidence="1">
    <location>
        <begin position="127"/>
        <end position="141"/>
    </location>
</feature>
<feature type="region of interest" description="Disordered" evidence="1">
    <location>
        <begin position="121"/>
        <end position="141"/>
    </location>
</feature>
<evidence type="ECO:0000313" key="4">
    <source>
        <dbReference type="Proteomes" id="UP000319010"/>
    </source>
</evidence>
<evidence type="ECO:0000256" key="2">
    <source>
        <dbReference type="SAM" id="Phobius"/>
    </source>
</evidence>
<gene>
    <name evidence="3" type="ORF">FK256_02750</name>
</gene>
<dbReference type="Pfam" id="PF10066">
    <property type="entry name" value="DUF2304"/>
    <property type="match status" value="1"/>
</dbReference>
<dbReference type="InterPro" id="IPR019277">
    <property type="entry name" value="DUF2304"/>
</dbReference>
<evidence type="ECO:0000313" key="3">
    <source>
        <dbReference type="EMBL" id="TQD44801.1"/>
    </source>
</evidence>
<dbReference type="RefSeq" id="WP_141423596.1">
    <property type="nucleotide sequence ID" value="NZ_JASPFB010000001.1"/>
</dbReference>
<comment type="caution">
    <text evidence="3">The sequence shown here is derived from an EMBL/GenBank/DDBJ whole genome shotgun (WGS) entry which is preliminary data.</text>
</comment>
<accession>A0A508A7U3</accession>
<name>A0A508A7U3_9ACTO</name>
<protein>
    <submittedName>
        <fullName evidence="3">DUF2304 domain-containing protein</fullName>
    </submittedName>
</protein>
<keyword evidence="2" id="KW-0812">Transmembrane</keyword>
<sequence>MIHQIVTQIAPTTNRQFFIQAALILAVTAVGWMMLRTPGGARHQAGRRLATLAFVAFAIFTIAFPSVMTAIAHRVGVGRGTDLLLYAMVIAFLAQILSSFRRNGARERQITHLARRIALDNAPEPPDEAKLSPEHAAPRRK</sequence>
<feature type="transmembrane region" description="Helical" evidence="2">
    <location>
        <begin position="17"/>
        <end position="37"/>
    </location>
</feature>
<dbReference type="EMBL" id="VICB01000003">
    <property type="protein sequence ID" value="TQD44801.1"/>
    <property type="molecule type" value="Genomic_DNA"/>
</dbReference>
<dbReference type="AlphaFoldDB" id="A0A508A7U3"/>
<organism evidence="3 4">
    <name type="scientific">Actinomyces johnsonii</name>
    <dbReference type="NCBI Taxonomy" id="544581"/>
    <lineage>
        <taxon>Bacteria</taxon>
        <taxon>Bacillati</taxon>
        <taxon>Actinomycetota</taxon>
        <taxon>Actinomycetes</taxon>
        <taxon>Actinomycetales</taxon>
        <taxon>Actinomycetaceae</taxon>
        <taxon>Actinomyces</taxon>
    </lineage>
</organism>
<keyword evidence="2" id="KW-1133">Transmembrane helix</keyword>
<feature type="transmembrane region" description="Helical" evidence="2">
    <location>
        <begin position="49"/>
        <end position="71"/>
    </location>
</feature>
<reference evidence="3 4" key="1">
    <citation type="submission" date="2019-06" db="EMBL/GenBank/DDBJ databases">
        <title>Draft genome sequence of Actinomyces johnsonii CCUG 34287T.</title>
        <authorList>
            <person name="Salva-Serra F."/>
            <person name="Cardew S."/>
            <person name="Moore E."/>
        </authorList>
    </citation>
    <scope>NUCLEOTIDE SEQUENCE [LARGE SCALE GENOMIC DNA]</scope>
    <source>
        <strain evidence="3 4">CCUG 34287</strain>
    </source>
</reference>
<evidence type="ECO:0000256" key="1">
    <source>
        <dbReference type="SAM" id="MobiDB-lite"/>
    </source>
</evidence>
<keyword evidence="2" id="KW-0472">Membrane</keyword>